<proteinExistence type="predicted"/>
<keyword evidence="2" id="KW-1185">Reference proteome</keyword>
<protein>
    <submittedName>
        <fullName evidence="1">Fungal-specific transcription factor domain-containing protein</fullName>
    </submittedName>
</protein>
<sequence>MIGKKTGQHRTQKTKTFTGCWTCRRRKVKCDTIRPYCGRCCKSGLHCEGYDIELCWVTGTETVAPSAIKRRAMRWQASPPLVPLLDKVHQMLIDLDRLTDPVINSETLSLGPFSVFQSQTYLPEGASVEPRAGEPASLPEYPSSPEEVGTVARRDVQLFSSLLPLRVRSSVYRDPVAGMLMDNYVHNVANVLQPILHPENPYSSIYVPAAMRGSMDLLFGVGSVAAAPPSYVAIFYSLLAASVFHLRGRADPGRQLDQLGMKFRTKAFQYVRKALQESPARVQPPEHPDAAMAAILTLITTDVMEGRMVEYWIHLHGCDQLQRQRNYGESRRQLNTIYSFLVTLSNTTLYDLLELPWSEDEFLSDLQMLFAPSTTADHSSLEYTYGITSTLASMMRLTTKLSQHISFYASCGLPLPHTLETACRILGKHISEWSISSEPLSTMDSSDPIRLSVAKLHILAFGHALNVYYHTRIRPCERHTMAFYVNAVAEDLQSIEVIKKSQGYRRPLSASVIWPGFIAACEAMPSQRRVWQVWWGDMLTYRIGNIPHLWQVVQDVWAARDAGDMETPGYIGVLRRQRKKILAV</sequence>
<reference evidence="2" key="1">
    <citation type="journal article" date="2024" name="Front. Bioeng. Biotechnol.">
        <title>Genome-scale model development and genomic sequencing of the oleaginous clade Lipomyces.</title>
        <authorList>
            <person name="Czajka J.J."/>
            <person name="Han Y."/>
            <person name="Kim J."/>
            <person name="Mondo S.J."/>
            <person name="Hofstad B.A."/>
            <person name="Robles A."/>
            <person name="Haridas S."/>
            <person name="Riley R."/>
            <person name="LaButti K."/>
            <person name="Pangilinan J."/>
            <person name="Andreopoulos W."/>
            <person name="Lipzen A."/>
            <person name="Yan J."/>
            <person name="Wang M."/>
            <person name="Ng V."/>
            <person name="Grigoriev I.V."/>
            <person name="Spatafora J.W."/>
            <person name="Magnuson J.K."/>
            <person name="Baker S.E."/>
            <person name="Pomraning K.R."/>
        </authorList>
    </citation>
    <scope>NUCLEOTIDE SEQUENCE [LARGE SCALE GENOMIC DNA]</scope>
    <source>
        <strain evidence="2">CBS 7786</strain>
    </source>
</reference>
<comment type="caution">
    <text evidence="1">The sequence shown here is derived from an EMBL/GenBank/DDBJ whole genome shotgun (WGS) entry which is preliminary data.</text>
</comment>
<dbReference type="EMBL" id="MU971491">
    <property type="protein sequence ID" value="KAK9234287.1"/>
    <property type="molecule type" value="Genomic_DNA"/>
</dbReference>
<gene>
    <name evidence="1" type="ORF">V1525DRAFT_67293</name>
</gene>
<evidence type="ECO:0000313" key="1">
    <source>
        <dbReference type="EMBL" id="KAK9234287.1"/>
    </source>
</evidence>
<organism evidence="1 2">
    <name type="scientific">Lipomyces kononenkoae</name>
    <name type="common">Yeast</name>
    <dbReference type="NCBI Taxonomy" id="34357"/>
    <lineage>
        <taxon>Eukaryota</taxon>
        <taxon>Fungi</taxon>
        <taxon>Dikarya</taxon>
        <taxon>Ascomycota</taxon>
        <taxon>Saccharomycotina</taxon>
        <taxon>Lipomycetes</taxon>
        <taxon>Lipomycetales</taxon>
        <taxon>Lipomycetaceae</taxon>
        <taxon>Lipomyces</taxon>
    </lineage>
</organism>
<dbReference type="Proteomes" id="UP001433508">
    <property type="component" value="Unassembled WGS sequence"/>
</dbReference>
<accession>A0ACC3SRS3</accession>
<evidence type="ECO:0000313" key="2">
    <source>
        <dbReference type="Proteomes" id="UP001433508"/>
    </source>
</evidence>
<name>A0ACC3SRS3_LIPKO</name>